<gene>
    <name evidence="4" type="ORF">MIND_00769400</name>
</gene>
<dbReference type="Proteomes" id="UP000636479">
    <property type="component" value="Unassembled WGS sequence"/>
</dbReference>
<comment type="caution">
    <text evidence="4">The sequence shown here is derived from an EMBL/GenBank/DDBJ whole genome shotgun (WGS) entry which is preliminary data.</text>
</comment>
<protein>
    <submittedName>
        <fullName evidence="4">Epoxide hydrolase hydrolase</fullName>
    </submittedName>
</protein>
<dbReference type="Gene3D" id="3.40.50.1820">
    <property type="entry name" value="alpha/beta hydrolase"/>
    <property type="match status" value="1"/>
</dbReference>
<evidence type="ECO:0000256" key="2">
    <source>
        <dbReference type="ARBA" id="ARBA00038334"/>
    </source>
</evidence>
<reference evidence="4" key="1">
    <citation type="submission" date="2020-05" db="EMBL/GenBank/DDBJ databases">
        <title>Mycena genomes resolve the evolution of fungal bioluminescence.</title>
        <authorList>
            <person name="Tsai I.J."/>
        </authorList>
    </citation>
    <scope>NUCLEOTIDE SEQUENCE</scope>
    <source>
        <strain evidence="4">171206Taipei</strain>
    </source>
</reference>
<dbReference type="OrthoDB" id="284184at2759"/>
<dbReference type="PANTHER" id="PTHR43329">
    <property type="entry name" value="EPOXIDE HYDROLASE"/>
    <property type="match status" value="1"/>
</dbReference>
<dbReference type="Pfam" id="PF00561">
    <property type="entry name" value="Abhydrolase_1"/>
    <property type="match status" value="1"/>
</dbReference>
<dbReference type="SUPFAM" id="SSF53474">
    <property type="entry name" value="alpha/beta-Hydrolases"/>
    <property type="match status" value="1"/>
</dbReference>
<accession>A0A8H6SLM7</accession>
<dbReference type="GO" id="GO:0016787">
    <property type="term" value="F:hydrolase activity"/>
    <property type="evidence" value="ECO:0007669"/>
    <property type="project" value="UniProtKB-KW"/>
</dbReference>
<evidence type="ECO:0000313" key="4">
    <source>
        <dbReference type="EMBL" id="KAF7302030.1"/>
    </source>
</evidence>
<dbReference type="EMBL" id="JACAZF010000006">
    <property type="protein sequence ID" value="KAF7302030.1"/>
    <property type="molecule type" value="Genomic_DNA"/>
</dbReference>
<name>A0A8H6SLM7_9AGAR</name>
<keyword evidence="1 4" id="KW-0378">Hydrolase</keyword>
<dbReference type="GeneID" id="59346902"/>
<sequence>MPKATLPSGHTWAYVDANPTGKTTLLCLHGFPDLGYGFRLQIAPWARAGFRVVVPDMLGYGGSDAPVDALEYTTKRLTSDLAALLTKLGVDRAVIVGHDWGAFTAGRFVLWHPERVITLILMSVAHTQPAPQRLTLRDVVQRVPNYGYQLFLASDESPALIEAKLPTFLSLIFAPAQFGIDFTTEGKLARLLDSPRTEARLSSNSIIKGDVLRAYTAAFTARGLRGPTNYYRTTTLRYEEESTANPPLHIALPSKFPTLFIYGVIDPTLADVALKSQRKLIPRLEETQIPNTGHWVLFEHSSYAEEPPAFLEEGTPDDPLAGWREKTSAGAWKEHKGDGGPVGRTVIQFLANLGIDGKSVAPAKL</sequence>
<dbReference type="PRINTS" id="PR00412">
    <property type="entry name" value="EPOXHYDRLASE"/>
</dbReference>
<evidence type="ECO:0000256" key="1">
    <source>
        <dbReference type="ARBA" id="ARBA00022801"/>
    </source>
</evidence>
<keyword evidence="5" id="KW-1185">Reference proteome</keyword>
<dbReference type="PRINTS" id="PR00111">
    <property type="entry name" value="ABHYDROLASE"/>
</dbReference>
<dbReference type="InterPro" id="IPR000639">
    <property type="entry name" value="Epox_hydrolase-like"/>
</dbReference>
<proteinExistence type="inferred from homology"/>
<dbReference type="InterPro" id="IPR029058">
    <property type="entry name" value="AB_hydrolase_fold"/>
</dbReference>
<comment type="similarity">
    <text evidence="2">Belongs to the AB hydrolase superfamily. Epoxide hydrolase family.</text>
</comment>
<dbReference type="RefSeq" id="XP_037220030.1">
    <property type="nucleotide sequence ID" value="XM_037364386.1"/>
</dbReference>
<dbReference type="InterPro" id="IPR000073">
    <property type="entry name" value="AB_hydrolase_1"/>
</dbReference>
<organism evidence="4 5">
    <name type="scientific">Mycena indigotica</name>
    <dbReference type="NCBI Taxonomy" id="2126181"/>
    <lineage>
        <taxon>Eukaryota</taxon>
        <taxon>Fungi</taxon>
        <taxon>Dikarya</taxon>
        <taxon>Basidiomycota</taxon>
        <taxon>Agaricomycotina</taxon>
        <taxon>Agaricomycetes</taxon>
        <taxon>Agaricomycetidae</taxon>
        <taxon>Agaricales</taxon>
        <taxon>Marasmiineae</taxon>
        <taxon>Mycenaceae</taxon>
        <taxon>Mycena</taxon>
    </lineage>
</organism>
<feature type="domain" description="AB hydrolase-1" evidence="3">
    <location>
        <begin position="24"/>
        <end position="300"/>
    </location>
</feature>
<evidence type="ECO:0000259" key="3">
    <source>
        <dbReference type="Pfam" id="PF00561"/>
    </source>
</evidence>
<evidence type="ECO:0000313" key="5">
    <source>
        <dbReference type="Proteomes" id="UP000636479"/>
    </source>
</evidence>
<dbReference type="AlphaFoldDB" id="A0A8H6SLM7"/>